<keyword evidence="4" id="KW-0645">Protease</keyword>
<dbReference type="GO" id="GO:0006508">
    <property type="term" value="P:proteolysis"/>
    <property type="evidence" value="ECO:0007669"/>
    <property type="project" value="InterPro"/>
</dbReference>
<dbReference type="GO" id="GO:0000270">
    <property type="term" value="P:peptidoglycan metabolic process"/>
    <property type="evidence" value="ECO:0007669"/>
    <property type="project" value="TreeGrafter"/>
</dbReference>
<reference evidence="4 5" key="1">
    <citation type="submission" date="2019-03" db="EMBL/GenBank/DDBJ databases">
        <title>Draft genome sequences of novel Actinobacteria.</title>
        <authorList>
            <person name="Sahin N."/>
            <person name="Ay H."/>
            <person name="Saygin H."/>
        </authorList>
    </citation>
    <scope>NUCLEOTIDE SEQUENCE [LARGE SCALE GENOMIC DNA]</scope>
    <source>
        <strain evidence="4 5">JCM 13523</strain>
    </source>
</reference>
<evidence type="ECO:0000256" key="2">
    <source>
        <dbReference type="ARBA" id="ARBA00022801"/>
    </source>
</evidence>
<keyword evidence="5" id="KW-1185">Reference proteome</keyword>
<dbReference type="Proteomes" id="UP000295124">
    <property type="component" value="Unassembled WGS sequence"/>
</dbReference>
<dbReference type="SUPFAM" id="SSF56601">
    <property type="entry name" value="beta-lactamase/transpeptidase-like"/>
    <property type="match status" value="1"/>
</dbReference>
<dbReference type="EMBL" id="SMKX01000099">
    <property type="protein sequence ID" value="TDD53577.1"/>
    <property type="molecule type" value="Genomic_DNA"/>
</dbReference>
<keyword evidence="3" id="KW-0732">Signal</keyword>
<dbReference type="PANTHER" id="PTHR30023">
    <property type="entry name" value="D-ALANYL-D-ALANINE CARBOXYPEPTIDASE"/>
    <property type="match status" value="1"/>
</dbReference>
<dbReference type="PANTHER" id="PTHR30023:SF0">
    <property type="entry name" value="PENICILLIN-SENSITIVE CARBOXYPEPTIDASE A"/>
    <property type="match status" value="1"/>
</dbReference>
<dbReference type="Pfam" id="PF02113">
    <property type="entry name" value="Peptidase_S13"/>
    <property type="match status" value="1"/>
</dbReference>
<dbReference type="NCBIfam" id="TIGR00666">
    <property type="entry name" value="PBP4"/>
    <property type="match status" value="1"/>
</dbReference>
<gene>
    <name evidence="4" type="primary">dacB</name>
    <name evidence="4" type="ORF">E1263_27840</name>
</gene>
<dbReference type="PRINTS" id="PR00922">
    <property type="entry name" value="DADACBPTASE3"/>
</dbReference>
<evidence type="ECO:0000313" key="5">
    <source>
        <dbReference type="Proteomes" id="UP000295124"/>
    </source>
</evidence>
<protein>
    <submittedName>
        <fullName evidence="4">D-alanyl-D-alanine carboxypeptidase/D-alanyl-D-alanine-endopeptidase</fullName>
        <ecNumber evidence="4">3.4.16.4</ecNumber>
    </submittedName>
</protein>
<dbReference type="InterPro" id="IPR012338">
    <property type="entry name" value="Beta-lactam/transpept-like"/>
</dbReference>
<proteinExistence type="inferred from homology"/>
<name>A0A4V2YN97_9ACTN</name>
<dbReference type="OrthoDB" id="9802627at2"/>
<feature type="chain" id="PRO_5020793248" evidence="3">
    <location>
        <begin position="26"/>
        <end position="512"/>
    </location>
</feature>
<evidence type="ECO:0000313" key="4">
    <source>
        <dbReference type="EMBL" id="TDD53577.1"/>
    </source>
</evidence>
<organism evidence="4 5">
    <name type="scientific">Kribbella antibiotica</name>
    <dbReference type="NCBI Taxonomy" id="190195"/>
    <lineage>
        <taxon>Bacteria</taxon>
        <taxon>Bacillati</taxon>
        <taxon>Actinomycetota</taxon>
        <taxon>Actinomycetes</taxon>
        <taxon>Propionibacteriales</taxon>
        <taxon>Kribbellaceae</taxon>
        <taxon>Kribbella</taxon>
    </lineage>
</organism>
<evidence type="ECO:0000256" key="3">
    <source>
        <dbReference type="SAM" id="SignalP"/>
    </source>
</evidence>
<dbReference type="Gene3D" id="3.40.710.10">
    <property type="entry name" value="DD-peptidase/beta-lactamase superfamily"/>
    <property type="match status" value="2"/>
</dbReference>
<sequence length="512" mass="53601">MAAAAVVAVAAGAVFSQAVGSSASADDTPLQTQLDQLLTNSAYTGSQVDLVVRDATTGETLYNRNGGNRLMPASNTKFFSSTAALAVLGPSFRFHTDVLASAPVKNGKLKGNLYLKGYGDPTTLEADYIALAKQLKTAGVTRVGGDLIADDFYFDHVRLGDGWAGDDESSYYSAQISALTLAPNNDLDSGTAIIETLPGAAAGDPVKLNTVPANDVLKVVNTATTGATGSASTLVVEREHGTNTVRVSGSFPLGAAKSSKWVTVWEPELYAADVFRRALTAEGITVSGRIKNAATPAGATVLAKDESMTVGELMNPFMKLSNNMHAEHLVKTMGAVKKGQGTWSAGLSVVNEYVKSKGVDTSSIRLSDGSGLARKVNVTANSISTLLLAVQTEPWFQQWYAALPIAGNPDRFTGGTLSARMRNTPAANNLHGKTGSLTGATALSGYVTNKDGRKLVFSMLSNNYITSPRPVEDQVGVLLASWSDQTPPAAAIAPESRQSTQPVCESEWVKAC</sequence>
<keyword evidence="2 4" id="KW-0378">Hydrolase</keyword>
<feature type="signal peptide" evidence="3">
    <location>
        <begin position="1"/>
        <end position="25"/>
    </location>
</feature>
<comment type="caution">
    <text evidence="4">The sequence shown here is derived from an EMBL/GenBank/DDBJ whole genome shotgun (WGS) entry which is preliminary data.</text>
</comment>
<dbReference type="Gene3D" id="3.50.80.20">
    <property type="entry name" value="D-Ala-D-Ala carboxypeptidase C, peptidase S13"/>
    <property type="match status" value="1"/>
</dbReference>
<dbReference type="GO" id="GO:0009002">
    <property type="term" value="F:serine-type D-Ala-D-Ala carboxypeptidase activity"/>
    <property type="evidence" value="ECO:0007669"/>
    <property type="project" value="UniProtKB-EC"/>
</dbReference>
<dbReference type="AlphaFoldDB" id="A0A4V2YN97"/>
<keyword evidence="4" id="KW-0121">Carboxypeptidase</keyword>
<comment type="similarity">
    <text evidence="1">Belongs to the peptidase S13 family.</text>
</comment>
<evidence type="ECO:0000256" key="1">
    <source>
        <dbReference type="ARBA" id="ARBA00006096"/>
    </source>
</evidence>
<dbReference type="InterPro" id="IPR000667">
    <property type="entry name" value="Peptidase_S13"/>
</dbReference>
<dbReference type="EC" id="3.4.16.4" evidence="4"/>
<accession>A0A4V2YN97</accession>